<sequence>MVIMGPHDEEYVEAQLTCKGDFYDPEFHSQLLSLSNRLQQLIQTDKERRLIIKKVEPWNSVRVTFNIPKEAALRLKQLAEQGDRTLRELGIMAVQIEGDRAISLTIAGKNNETTELVFRTGPSKATKAPGSVFDMSSSEEGPSVPGPSDTTRRNIAQYLSQGGPATSLFDSLFTVSQAGPTTGEVFKSPNTIATTTDPIPFRPVSSSVTSFTSPGRSPSHAVGGMLLPPGRSPTNYPSPSSTPQHFSSPGSSRSQQSSPVSPKLPGSPSTGPPSPGGRIHFPHPYPHGNGHQRPVVAHSQGKPMPGMDSTGSITNSSPLLVNLLQTDLSGGHVVSHQGNPPHPPHMHINNFPVNRMPPPHGLDVPQQPPKRKRKPRKPKPKPVSNDDGIRIDIVPNPYTTERSTLEGRQDCIINPYTGQLEPREKVEQLGELISPEKHAHDKGSPPSARGIPTSIPQYRLHATSNVQNQVTSTNSLPASVTDTIAAPRPPIANTTPQNQMAVPITHPKPPRSEEPTKPKIEEQLSPPMPRQEIPKLKLKLVRKNSKEYVTSETKNDESDIATSSVNSMGSPSRVCVVPSSVTASPPSTNGPLVDPTVRHLQLSDNGLGMSNPSVDSGVSMTSESSHNSPPEDALKSVSDGTQGAHTSLGNYPFDETSSTLHQDEEGRSVKQTVVQSGKPATSITVAYALDQNTPDLSKRLTSNKLTDKIPPPGLLKESLNKMEEVLGHGKLFSKGLLSQEPKTEHYDFMEKQNTKTEVEKSLPMLNGPTWHVPQDHPERTKTILNCDSDYQKGKIHVNRNSPIIGCNENERNSRNSPGCTNRNSPLIPGVYGHVYENHTSPLQPGVSTSLQHPGVSTSLQHPGYPGVSNSPSQLSYGVHIPGQSQGSTGNNRSSPVVLHSSRGSPFNIGQVPVSRRNSFPEAILGQPTKTSHIMGQDPSPLAKSSPAALLTQLRTQSNTASPPGVEQDPTTTQGLEVRGNIGSPSLELNTHSRSGTSPNLELRGHNNAQTLEQATAQYMARKPNNTPNRDKSRTLTSTSIPTQYARHHINPSGHSGHMNSSSAGKHTTVTSATDHQPVTSSYPPTTNICPPVTSSVSSVSTSSSVSNAGYTLGITSGTHSATSEYTTAGLPSQVQPSVTTVNVTSSVTTCVTTTTQPTWVSDPRSSVSTQESSLSSRSVTTREQNVHEQQMAVITSSQTLAASAPSDSAHLHTKSRPISILKPMIERDEEIRNKFDEVRTISPVMEKDLLRDQQQKDNQKERKKRNSGGSRAEHITDHLPLPNSQNMKPHNKGRSYTIADILAAAANKTAKSDALMNMTIESMYNSTSEQIRAASPSQVATSGHKSASVQIVASGHHSTPKVSALPKNKTKKSNQSVVQVDGLKDDFPPNAHHLTNFMQKSMRTPSNSTLHSITAPQYASHLTDSVQKLVKPLLSVDGGMSENLLPDTGPSQLTSTHNAIARISFEPDGVKIVKEENKACLMTSLASNECHHQMNDVGTNSTSMMKPDKNHPTSTSDTPTPSRTLAEEVIVNNKAHITANSLSPHNTQDVAPSQLAPGIEPPHNTQDVMPPFKESDTGPQPPVLTQDRVSPEVKSKQENLKDNVDQNINLSKNTSDSQIVEGEQTKVTTLEPINDKKLPMSSYKVVQSINNPSLNKVIRIQSTIPAKSPISQKPHPKILVSSVPYTIISKTPVSSNGPISLPSSISLTKLSAKTVDSPVMQVSSDNLGNFPEMNALSTSEVKCSSPIAQISKQKGLTSSLNTIDVSKSRTVNKLKEPSESKTIIVTKLDPPPQEKPSMIIKTNDQIAAKQKIQISVVKQESKPGGDVIKIKQLESPKQGPAKIHIFVSSPTKEMKDNKPDMDHSADNAVQDPLPKEPIEPETITATSSENPEPNIIISQQSSVSSPPLKRPIDIKNLEENDPVIPAKVARTSSSEAVDTMADDKVDADSIATRVTRQHSNDVKVEQNERPASPKVKVLKQKSAEAPTPILPDSHSQEDKETTPRAGRITRRSSRGSRDSNVSTASLKNDEESPKITKPRTRNVSECSSEKSLRNKSKERPDSPTLNYSLRTPKNGNRRSTSSDTTVDSISPKDELRSESPRNIPTLRGAKRKLPVADTPVNTANATTLNKKTKSESETKECEDNVPLSEINDKKGKVGLRSNRQTGSKLDEIIPHVPAPDRASPRNKSKPVVAKNKNGTKDEDITEGDIIHETRSRTNKPQCQITEDKKDNNMKIIVKGQKIIDSGTKDTKEKVLNKTWNANSPVKESLESDRVTRRSTRSCNKTKDVEITLPVVATTVANSTRRKR</sequence>
<feature type="compositionally biased region" description="Basic and acidic residues" evidence="1">
    <location>
        <begin position="2047"/>
        <end position="2061"/>
    </location>
</feature>
<feature type="compositionally biased region" description="Low complexity" evidence="1">
    <location>
        <begin position="1512"/>
        <end position="1521"/>
    </location>
</feature>
<feature type="compositionally biased region" description="Basic and acidic residues" evidence="1">
    <location>
        <begin position="1246"/>
        <end position="1260"/>
    </location>
</feature>
<feature type="region of interest" description="Disordered" evidence="1">
    <location>
        <begin position="1852"/>
        <end position="2221"/>
    </location>
</feature>
<feature type="compositionally biased region" description="Basic and acidic residues" evidence="1">
    <location>
        <begin position="2132"/>
        <end position="2142"/>
    </location>
</feature>
<feature type="region of interest" description="Disordered" evidence="1">
    <location>
        <begin position="1496"/>
        <end position="1521"/>
    </location>
</feature>
<dbReference type="GO" id="GO:0005667">
    <property type="term" value="C:transcription regulator complex"/>
    <property type="evidence" value="ECO:0007669"/>
    <property type="project" value="TreeGrafter"/>
</dbReference>
<feature type="region of interest" description="Disordered" evidence="1">
    <location>
        <begin position="1246"/>
        <end position="1292"/>
    </location>
</feature>
<dbReference type="InterPro" id="IPR032715">
    <property type="entry name" value="NCOA6_TRADD-N"/>
</dbReference>
<feature type="compositionally biased region" description="Polar residues" evidence="1">
    <location>
        <begin position="188"/>
        <end position="197"/>
    </location>
</feature>
<dbReference type="GO" id="GO:0045944">
    <property type="term" value="P:positive regulation of transcription by RNA polymerase II"/>
    <property type="evidence" value="ECO:0007669"/>
    <property type="project" value="TreeGrafter"/>
</dbReference>
<feature type="region of interest" description="Disordered" evidence="1">
    <location>
        <begin position="180"/>
        <end position="315"/>
    </location>
</feature>
<feature type="compositionally biased region" description="Basic and acidic residues" evidence="1">
    <location>
        <begin position="2090"/>
        <end position="2099"/>
    </location>
</feature>
<feature type="region of interest" description="Disordered" evidence="1">
    <location>
        <begin position="1156"/>
        <end position="1184"/>
    </location>
</feature>
<feature type="compositionally biased region" description="Polar residues" evidence="1">
    <location>
        <begin position="2063"/>
        <end position="2078"/>
    </location>
</feature>
<keyword evidence="4" id="KW-1185">Reference proteome</keyword>
<feature type="compositionally biased region" description="Basic and acidic residues" evidence="1">
    <location>
        <begin position="2198"/>
        <end position="2215"/>
    </location>
</feature>
<feature type="region of interest" description="Disordered" evidence="1">
    <location>
        <begin position="926"/>
        <end position="945"/>
    </location>
</feature>
<feature type="compositionally biased region" description="Low complexity" evidence="1">
    <location>
        <begin position="1895"/>
        <end position="1905"/>
    </location>
</feature>
<organism evidence="3 4">
    <name type="scientific">Owenia fusiformis</name>
    <name type="common">Polychaete worm</name>
    <dbReference type="NCBI Taxonomy" id="6347"/>
    <lineage>
        <taxon>Eukaryota</taxon>
        <taxon>Metazoa</taxon>
        <taxon>Spiralia</taxon>
        <taxon>Lophotrochozoa</taxon>
        <taxon>Annelida</taxon>
        <taxon>Polychaeta</taxon>
        <taxon>Sedentaria</taxon>
        <taxon>Canalipalpata</taxon>
        <taxon>Sabellida</taxon>
        <taxon>Oweniida</taxon>
        <taxon>Oweniidae</taxon>
        <taxon>Owenia</taxon>
    </lineage>
</organism>
<dbReference type="Proteomes" id="UP000749559">
    <property type="component" value="Unassembled WGS sequence"/>
</dbReference>
<feature type="compositionally biased region" description="Low complexity" evidence="1">
    <location>
        <begin position="1156"/>
        <end position="1183"/>
    </location>
</feature>
<dbReference type="OrthoDB" id="5967287at2759"/>
<dbReference type="EMBL" id="CAIIXF020000001">
    <property type="protein sequence ID" value="CAH1774849.1"/>
    <property type="molecule type" value="Genomic_DNA"/>
</dbReference>
<reference evidence="3" key="1">
    <citation type="submission" date="2022-03" db="EMBL/GenBank/DDBJ databases">
        <authorList>
            <person name="Martin C."/>
        </authorList>
    </citation>
    <scope>NUCLEOTIDE SEQUENCE</scope>
</reference>
<dbReference type="InterPro" id="IPR026638">
    <property type="entry name" value="NCOA6"/>
</dbReference>
<feature type="domain" description="Nuclear receptor coactivator 6 TRADD-N" evidence="2">
    <location>
        <begin position="16"/>
        <end position="116"/>
    </location>
</feature>
<accession>A0A8S4N2Y4</accession>
<feature type="compositionally biased region" description="Polar residues" evidence="1">
    <location>
        <begin position="838"/>
        <end position="860"/>
    </location>
</feature>
<evidence type="ECO:0000313" key="3">
    <source>
        <dbReference type="EMBL" id="CAH1774849.1"/>
    </source>
</evidence>
<feature type="compositionally biased region" description="Polar residues" evidence="1">
    <location>
        <begin position="1539"/>
        <end position="1551"/>
    </location>
</feature>
<feature type="compositionally biased region" description="Polar residues" evidence="1">
    <location>
        <begin position="882"/>
        <end position="894"/>
    </location>
</feature>
<feature type="compositionally biased region" description="Polar residues" evidence="1">
    <location>
        <begin position="602"/>
        <end position="628"/>
    </location>
</feature>
<feature type="compositionally biased region" description="Basic and acidic residues" evidence="1">
    <location>
        <begin position="510"/>
        <end position="522"/>
    </location>
</feature>
<evidence type="ECO:0000256" key="1">
    <source>
        <dbReference type="SAM" id="MobiDB-lite"/>
    </source>
</evidence>
<dbReference type="Pfam" id="PF13820">
    <property type="entry name" value="NCOA6_TRADD-N"/>
    <property type="match status" value="1"/>
</dbReference>
<feature type="region of interest" description="Disordered" evidence="1">
    <location>
        <begin position="1354"/>
        <end position="1374"/>
    </location>
</feature>
<feature type="compositionally biased region" description="Basic and acidic residues" evidence="1">
    <location>
        <begin position="1958"/>
        <end position="1968"/>
    </location>
</feature>
<dbReference type="GO" id="GO:0003713">
    <property type="term" value="F:transcription coactivator activity"/>
    <property type="evidence" value="ECO:0007669"/>
    <property type="project" value="InterPro"/>
</dbReference>
<evidence type="ECO:0000259" key="2">
    <source>
        <dbReference type="Pfam" id="PF13820"/>
    </source>
</evidence>
<feature type="compositionally biased region" description="Basic residues" evidence="1">
    <location>
        <begin position="369"/>
        <end position="380"/>
    </location>
</feature>
<protein>
    <recommendedName>
        <fullName evidence="2">Nuclear receptor coactivator 6 TRADD-N domain-containing protein</fullName>
    </recommendedName>
</protein>
<feature type="compositionally biased region" description="Polar residues" evidence="1">
    <location>
        <begin position="982"/>
        <end position="999"/>
    </location>
</feature>
<feature type="region of interest" description="Disordered" evidence="1">
    <location>
        <begin position="330"/>
        <end position="394"/>
    </location>
</feature>
<feature type="compositionally biased region" description="Polar residues" evidence="1">
    <location>
        <begin position="638"/>
        <end position="660"/>
    </location>
</feature>
<feature type="compositionally biased region" description="Low complexity" evidence="1">
    <location>
        <begin position="570"/>
        <end position="587"/>
    </location>
</feature>
<feature type="compositionally biased region" description="Low complexity" evidence="1">
    <location>
        <begin position="232"/>
        <end position="269"/>
    </location>
</feature>
<dbReference type="PANTHER" id="PTHR15690:SF0">
    <property type="entry name" value="NUCLEAR RECEPTOR COACTIVATOR 6"/>
    <property type="match status" value="1"/>
</dbReference>
<feature type="compositionally biased region" description="Basic and acidic residues" evidence="1">
    <location>
        <begin position="1852"/>
        <end position="1865"/>
    </location>
</feature>
<feature type="region of interest" description="Disordered" evidence="1">
    <location>
        <begin position="1539"/>
        <end position="1594"/>
    </location>
</feature>
<dbReference type="PANTHER" id="PTHR15690">
    <property type="entry name" value="NUCLEAR RECEPTOR COACTIVATOR 6"/>
    <property type="match status" value="1"/>
</dbReference>
<feature type="region of interest" description="Disordered" evidence="1">
    <location>
        <begin position="122"/>
        <end position="151"/>
    </location>
</feature>
<dbReference type="GO" id="GO:0035097">
    <property type="term" value="C:histone methyltransferase complex"/>
    <property type="evidence" value="ECO:0007669"/>
    <property type="project" value="TreeGrafter"/>
</dbReference>
<feature type="compositionally biased region" description="Low complexity" evidence="1">
    <location>
        <begin position="2079"/>
        <end position="2089"/>
    </location>
</feature>
<feature type="compositionally biased region" description="Low complexity" evidence="1">
    <location>
        <begin position="136"/>
        <end position="148"/>
    </location>
</feature>
<feature type="region of interest" description="Disordered" evidence="1">
    <location>
        <begin position="838"/>
        <end position="912"/>
    </location>
</feature>
<proteinExistence type="predicted"/>
<feature type="region of interest" description="Disordered" evidence="1">
    <location>
        <begin position="956"/>
        <end position="1005"/>
    </location>
</feature>
<evidence type="ECO:0000313" key="4">
    <source>
        <dbReference type="Proteomes" id="UP000749559"/>
    </source>
</evidence>
<feature type="compositionally biased region" description="Polar residues" evidence="1">
    <location>
        <begin position="560"/>
        <end position="569"/>
    </location>
</feature>
<feature type="region of interest" description="Disordered" evidence="1">
    <location>
        <begin position="491"/>
        <end position="531"/>
    </location>
</feature>
<name>A0A8S4N2Y4_OWEFU</name>
<feature type="compositionally biased region" description="Low complexity" evidence="1">
    <location>
        <begin position="202"/>
        <end position="217"/>
    </location>
</feature>
<gene>
    <name evidence="3" type="ORF">OFUS_LOCUS2224</name>
</gene>
<comment type="caution">
    <text evidence="3">The sequence shown here is derived from an EMBL/GenBank/DDBJ whole genome shotgun (WGS) entry which is preliminary data.</text>
</comment>
<feature type="region of interest" description="Disordered" evidence="1">
    <location>
        <begin position="549"/>
        <end position="670"/>
    </location>
</feature>